<name>A0A6A6RU25_9PLEO</name>
<feature type="region of interest" description="Disordered" evidence="1">
    <location>
        <begin position="1"/>
        <end position="20"/>
    </location>
</feature>
<proteinExistence type="predicted"/>
<dbReference type="EMBL" id="MU006792">
    <property type="protein sequence ID" value="KAF2637748.1"/>
    <property type="molecule type" value="Genomic_DNA"/>
</dbReference>
<feature type="compositionally biased region" description="Basic and acidic residues" evidence="1">
    <location>
        <begin position="1"/>
        <end position="18"/>
    </location>
</feature>
<accession>A0A6A6RU25</accession>
<keyword evidence="3" id="KW-1185">Reference proteome</keyword>
<evidence type="ECO:0000313" key="3">
    <source>
        <dbReference type="Proteomes" id="UP000799753"/>
    </source>
</evidence>
<evidence type="ECO:0000313" key="2">
    <source>
        <dbReference type="EMBL" id="KAF2637748.1"/>
    </source>
</evidence>
<dbReference type="AlphaFoldDB" id="A0A6A6RU25"/>
<dbReference type="Proteomes" id="UP000799753">
    <property type="component" value="Unassembled WGS sequence"/>
</dbReference>
<evidence type="ECO:0000256" key="1">
    <source>
        <dbReference type="SAM" id="MobiDB-lite"/>
    </source>
</evidence>
<reference evidence="2" key="1">
    <citation type="journal article" date="2020" name="Stud. Mycol.">
        <title>101 Dothideomycetes genomes: a test case for predicting lifestyles and emergence of pathogens.</title>
        <authorList>
            <person name="Haridas S."/>
            <person name="Albert R."/>
            <person name="Binder M."/>
            <person name="Bloem J."/>
            <person name="Labutti K."/>
            <person name="Salamov A."/>
            <person name="Andreopoulos B."/>
            <person name="Baker S."/>
            <person name="Barry K."/>
            <person name="Bills G."/>
            <person name="Bluhm B."/>
            <person name="Cannon C."/>
            <person name="Castanera R."/>
            <person name="Culley D."/>
            <person name="Daum C."/>
            <person name="Ezra D."/>
            <person name="Gonzalez J."/>
            <person name="Henrissat B."/>
            <person name="Kuo A."/>
            <person name="Liang C."/>
            <person name="Lipzen A."/>
            <person name="Lutzoni F."/>
            <person name="Magnuson J."/>
            <person name="Mondo S."/>
            <person name="Nolan M."/>
            <person name="Ohm R."/>
            <person name="Pangilinan J."/>
            <person name="Park H.-J."/>
            <person name="Ramirez L."/>
            <person name="Alfaro M."/>
            <person name="Sun H."/>
            <person name="Tritt A."/>
            <person name="Yoshinaga Y."/>
            <person name="Zwiers L.-H."/>
            <person name="Turgeon B."/>
            <person name="Goodwin S."/>
            <person name="Spatafora J."/>
            <person name="Crous P."/>
            <person name="Grigoriev I."/>
        </authorList>
    </citation>
    <scope>NUCLEOTIDE SEQUENCE</scope>
    <source>
        <strain evidence="2">CBS 473.64</strain>
    </source>
</reference>
<gene>
    <name evidence="2" type="ORF">P280DRAFT_471927</name>
</gene>
<sequence length="224" mass="25540">MSASGHDDRRDGRHEDRHHLIRRCPRPQIHHGSLQRAYQGLRRSGHPADQVREYINSPGGGLRQARPCRRGGVRGQIFALFPRLRKGPRRHLFPSIRRILLHQYLTGWFAGWTGADNETPGMPVSCAKQDPDNTVKMDGRNEMDRIILEAKHGLCDGWRNFSRYYDAEVFPVFWMLFSGGRVVGGDYLADLSPVVWKYKGLCIVCDALKSCSVSYTRVFGFALC</sequence>
<organism evidence="2 3">
    <name type="scientific">Massarina eburnea CBS 473.64</name>
    <dbReference type="NCBI Taxonomy" id="1395130"/>
    <lineage>
        <taxon>Eukaryota</taxon>
        <taxon>Fungi</taxon>
        <taxon>Dikarya</taxon>
        <taxon>Ascomycota</taxon>
        <taxon>Pezizomycotina</taxon>
        <taxon>Dothideomycetes</taxon>
        <taxon>Pleosporomycetidae</taxon>
        <taxon>Pleosporales</taxon>
        <taxon>Massarineae</taxon>
        <taxon>Massarinaceae</taxon>
        <taxon>Massarina</taxon>
    </lineage>
</organism>
<protein>
    <submittedName>
        <fullName evidence="2">Uncharacterized protein</fullName>
    </submittedName>
</protein>